<proteinExistence type="predicted"/>
<evidence type="ECO:0000313" key="2">
    <source>
        <dbReference type="Proteomes" id="UP000799640"/>
    </source>
</evidence>
<dbReference type="AlphaFoldDB" id="A0A6G1HZV7"/>
<keyword evidence="2" id="KW-1185">Reference proteome</keyword>
<accession>A0A6G1HZV7</accession>
<reference evidence="1" key="1">
    <citation type="journal article" date="2020" name="Stud. Mycol.">
        <title>101 Dothideomycetes genomes: a test case for predicting lifestyles and emergence of pathogens.</title>
        <authorList>
            <person name="Haridas S."/>
            <person name="Albert R."/>
            <person name="Binder M."/>
            <person name="Bloem J."/>
            <person name="Labutti K."/>
            <person name="Salamov A."/>
            <person name="Andreopoulos B."/>
            <person name="Baker S."/>
            <person name="Barry K."/>
            <person name="Bills G."/>
            <person name="Bluhm B."/>
            <person name="Cannon C."/>
            <person name="Castanera R."/>
            <person name="Culley D."/>
            <person name="Daum C."/>
            <person name="Ezra D."/>
            <person name="Gonzalez J."/>
            <person name="Henrissat B."/>
            <person name="Kuo A."/>
            <person name="Liang C."/>
            <person name="Lipzen A."/>
            <person name="Lutzoni F."/>
            <person name="Magnuson J."/>
            <person name="Mondo S."/>
            <person name="Nolan M."/>
            <person name="Ohm R."/>
            <person name="Pangilinan J."/>
            <person name="Park H.-J."/>
            <person name="Ramirez L."/>
            <person name="Alfaro M."/>
            <person name="Sun H."/>
            <person name="Tritt A."/>
            <person name="Yoshinaga Y."/>
            <person name="Zwiers L.-H."/>
            <person name="Turgeon B."/>
            <person name="Goodwin S."/>
            <person name="Spatafora J."/>
            <person name="Crous P."/>
            <person name="Grigoriev I."/>
        </authorList>
    </citation>
    <scope>NUCLEOTIDE SEQUENCE</scope>
    <source>
        <strain evidence="1">CBS 262.69</strain>
    </source>
</reference>
<sequence length="111" mass="13039">MTDRNDIAMTDQDDIAGLWDTVVKNFRDTTGVDLSDESIRRFSTADDDLKETVENESKFKKWRHSNQKIPKFSSVLKECHENIGKRCLHEWYFEKQWDAYAATPGTALRYM</sequence>
<organism evidence="1 2">
    <name type="scientific">Trichodelitschia bisporula</name>
    <dbReference type="NCBI Taxonomy" id="703511"/>
    <lineage>
        <taxon>Eukaryota</taxon>
        <taxon>Fungi</taxon>
        <taxon>Dikarya</taxon>
        <taxon>Ascomycota</taxon>
        <taxon>Pezizomycotina</taxon>
        <taxon>Dothideomycetes</taxon>
        <taxon>Dothideomycetes incertae sedis</taxon>
        <taxon>Phaeotrichales</taxon>
        <taxon>Phaeotrichaceae</taxon>
        <taxon>Trichodelitschia</taxon>
    </lineage>
</organism>
<dbReference type="EMBL" id="ML996692">
    <property type="protein sequence ID" value="KAF2401593.1"/>
    <property type="molecule type" value="Genomic_DNA"/>
</dbReference>
<evidence type="ECO:0008006" key="3">
    <source>
        <dbReference type="Google" id="ProtNLM"/>
    </source>
</evidence>
<dbReference type="Proteomes" id="UP000799640">
    <property type="component" value="Unassembled WGS sequence"/>
</dbReference>
<evidence type="ECO:0000313" key="1">
    <source>
        <dbReference type="EMBL" id="KAF2401593.1"/>
    </source>
</evidence>
<gene>
    <name evidence="1" type="ORF">EJ06DRAFT_350751</name>
</gene>
<name>A0A6G1HZV7_9PEZI</name>
<protein>
    <recommendedName>
        <fullName evidence="3">Fungal STAND N-terminal Goodbye domain-containing protein</fullName>
    </recommendedName>
</protein>